<keyword evidence="3" id="KW-1185">Reference proteome</keyword>
<reference evidence="2 3" key="1">
    <citation type="submission" date="2024-06" db="EMBL/GenBank/DDBJ databases">
        <authorList>
            <person name="Bataeva Y.V."/>
            <person name="Grigorian L.N."/>
            <person name="Solomentsev V.I."/>
        </authorList>
    </citation>
    <scope>NUCLEOTIDE SEQUENCE [LARGE SCALE GENOMIC DNA]</scope>
    <source>
        <strain evidence="3">SCPM-O-B-12605 (RCAM04882)</strain>
    </source>
</reference>
<sequence>MAGAWWYPGASPRDPRFHAGTWRPPHARALPRRRQNPARAKTVANAGTVTGFSPASPTVVAVVWAWRRLTERLAENPDQDRGTRRGTAPLAPVFTR</sequence>
<comment type="caution">
    <text evidence="2">The sequence shown here is derived from an EMBL/GenBank/DDBJ whole genome shotgun (WGS) entry which is preliminary data.</text>
</comment>
<evidence type="ECO:0000313" key="3">
    <source>
        <dbReference type="Proteomes" id="UP001432401"/>
    </source>
</evidence>
<feature type="region of interest" description="Disordered" evidence="1">
    <location>
        <begin position="74"/>
        <end position="96"/>
    </location>
</feature>
<gene>
    <name evidence="2" type="ORF">ABUK86_31745</name>
</gene>
<protein>
    <submittedName>
        <fullName evidence="2">Uncharacterized protein</fullName>
    </submittedName>
</protein>
<evidence type="ECO:0000313" key="2">
    <source>
        <dbReference type="EMBL" id="MES0838377.1"/>
    </source>
</evidence>
<name>A0ABV2A4T5_9ACTN</name>
<feature type="compositionally biased region" description="Basic and acidic residues" evidence="1">
    <location>
        <begin position="74"/>
        <end position="83"/>
    </location>
</feature>
<dbReference type="Proteomes" id="UP001432401">
    <property type="component" value="Unassembled WGS sequence"/>
</dbReference>
<dbReference type="RefSeq" id="WP_352987206.1">
    <property type="nucleotide sequence ID" value="NZ_JBEQNA010000024.1"/>
</dbReference>
<evidence type="ECO:0000256" key="1">
    <source>
        <dbReference type="SAM" id="MobiDB-lite"/>
    </source>
</evidence>
<dbReference type="EMBL" id="JBEQNB010000028">
    <property type="protein sequence ID" value="MES0838377.1"/>
    <property type="molecule type" value="Genomic_DNA"/>
</dbReference>
<accession>A0ABV2A4T5</accession>
<proteinExistence type="predicted"/>
<organism evidence="2 3">
    <name type="scientific">Nocardiopsis tropica</name>
    <dbReference type="NCBI Taxonomy" id="109330"/>
    <lineage>
        <taxon>Bacteria</taxon>
        <taxon>Bacillati</taxon>
        <taxon>Actinomycetota</taxon>
        <taxon>Actinomycetes</taxon>
        <taxon>Streptosporangiales</taxon>
        <taxon>Nocardiopsidaceae</taxon>
        <taxon>Nocardiopsis</taxon>
    </lineage>
</organism>